<feature type="region of interest" description="Disordered" evidence="1">
    <location>
        <begin position="30"/>
        <end position="59"/>
    </location>
</feature>
<reference evidence="3" key="1">
    <citation type="journal article" date="2019" name="Curr. Biol.">
        <title>Genome Sequence of Striga asiatica Provides Insight into the Evolution of Plant Parasitism.</title>
        <authorList>
            <person name="Yoshida S."/>
            <person name="Kim S."/>
            <person name="Wafula E.K."/>
            <person name="Tanskanen J."/>
            <person name="Kim Y.M."/>
            <person name="Honaas L."/>
            <person name="Yang Z."/>
            <person name="Spallek T."/>
            <person name="Conn C.E."/>
            <person name="Ichihashi Y."/>
            <person name="Cheong K."/>
            <person name="Cui S."/>
            <person name="Der J.P."/>
            <person name="Gundlach H."/>
            <person name="Jiao Y."/>
            <person name="Hori C."/>
            <person name="Ishida J.K."/>
            <person name="Kasahara H."/>
            <person name="Kiba T."/>
            <person name="Kim M.S."/>
            <person name="Koo N."/>
            <person name="Laohavisit A."/>
            <person name="Lee Y.H."/>
            <person name="Lumba S."/>
            <person name="McCourt P."/>
            <person name="Mortimer J.C."/>
            <person name="Mutuku J.M."/>
            <person name="Nomura T."/>
            <person name="Sasaki-Sekimoto Y."/>
            <person name="Seto Y."/>
            <person name="Wang Y."/>
            <person name="Wakatake T."/>
            <person name="Sakakibara H."/>
            <person name="Demura T."/>
            <person name="Yamaguchi S."/>
            <person name="Yoneyama K."/>
            <person name="Manabe R.I."/>
            <person name="Nelson D.C."/>
            <person name="Schulman A.H."/>
            <person name="Timko M.P."/>
            <person name="dePamphilis C.W."/>
            <person name="Choi D."/>
            <person name="Shirasu K."/>
        </authorList>
    </citation>
    <scope>NUCLEOTIDE SEQUENCE [LARGE SCALE GENOMIC DNA]</scope>
    <source>
        <strain evidence="3">cv. UVA1</strain>
    </source>
</reference>
<name>A0A5A7NVC1_STRAF</name>
<evidence type="ECO:0000313" key="2">
    <source>
        <dbReference type="EMBL" id="GER24559.1"/>
    </source>
</evidence>
<keyword evidence="3" id="KW-1185">Reference proteome</keyword>
<proteinExistence type="predicted"/>
<evidence type="ECO:0000256" key="1">
    <source>
        <dbReference type="SAM" id="MobiDB-lite"/>
    </source>
</evidence>
<sequence>MVLTPKRTIIRAQNLESFLSSCGGSKNILIADDSKSPKMGNTSPEPIEPNEPKSKNGISGLFKEASRGRANECLDDDPMLVDLRVDILWLEDLLRVRSRTAKGSVFCGSVDLLLLMLGCLDPSCMRTSGVRGKQNRLLAYEPDFPSDPLQIQALQIQAVDQNLTSIRIVKPLNQTDNSRFPTPTLAHQCSSFPTGHVQTKARKYLHFGPGWIPEVNILQLNFANHILQHSPFGLGRVYFGPAFDGLEHLVGCGPARCKCIHAWRSLAECPMIMLTQAAAATRTGIVENRTIASRHPLTKARRKPPKKVDIF</sequence>
<protein>
    <submittedName>
        <fullName evidence="2">L-ribulose-5-phosphate 3-epimerase UlaE</fullName>
    </submittedName>
</protein>
<dbReference type="EMBL" id="BKCP01000001">
    <property type="protein sequence ID" value="GER24559.1"/>
    <property type="molecule type" value="Genomic_DNA"/>
</dbReference>
<accession>A0A5A7NVC1</accession>
<organism evidence="2 3">
    <name type="scientific">Striga asiatica</name>
    <name type="common">Asiatic witchweed</name>
    <name type="synonym">Buchnera asiatica</name>
    <dbReference type="NCBI Taxonomy" id="4170"/>
    <lineage>
        <taxon>Eukaryota</taxon>
        <taxon>Viridiplantae</taxon>
        <taxon>Streptophyta</taxon>
        <taxon>Embryophyta</taxon>
        <taxon>Tracheophyta</taxon>
        <taxon>Spermatophyta</taxon>
        <taxon>Magnoliopsida</taxon>
        <taxon>eudicotyledons</taxon>
        <taxon>Gunneridae</taxon>
        <taxon>Pentapetalae</taxon>
        <taxon>asterids</taxon>
        <taxon>lamiids</taxon>
        <taxon>Lamiales</taxon>
        <taxon>Orobanchaceae</taxon>
        <taxon>Buchnereae</taxon>
        <taxon>Striga</taxon>
    </lineage>
</organism>
<comment type="caution">
    <text evidence="2">The sequence shown here is derived from an EMBL/GenBank/DDBJ whole genome shotgun (WGS) entry which is preliminary data.</text>
</comment>
<evidence type="ECO:0000313" key="3">
    <source>
        <dbReference type="Proteomes" id="UP000325081"/>
    </source>
</evidence>
<gene>
    <name evidence="2" type="ORF">STAS_00098</name>
</gene>
<dbReference type="AlphaFoldDB" id="A0A5A7NVC1"/>
<dbReference type="Proteomes" id="UP000325081">
    <property type="component" value="Unassembled WGS sequence"/>
</dbReference>